<dbReference type="OrthoDB" id="9801056at2"/>
<proteinExistence type="inferred from homology"/>
<dbReference type="AlphaFoldDB" id="A0A1G9DG60"/>
<dbReference type="EMBL" id="FNFO01000003">
    <property type="protein sequence ID" value="SDK62832.1"/>
    <property type="molecule type" value="Genomic_DNA"/>
</dbReference>
<protein>
    <submittedName>
        <fullName evidence="3">Nucleoside-diphosphate-sugar epimerase</fullName>
    </submittedName>
</protein>
<evidence type="ECO:0000313" key="3">
    <source>
        <dbReference type="EMBL" id="SDK62832.1"/>
    </source>
</evidence>
<name>A0A1G9DG60_9BACT</name>
<dbReference type="RefSeq" id="WP_089681040.1">
    <property type="nucleotide sequence ID" value="NZ_FNFO01000003.1"/>
</dbReference>
<dbReference type="InterPro" id="IPR001509">
    <property type="entry name" value="Epimerase_deHydtase"/>
</dbReference>
<gene>
    <name evidence="3" type="ORF">SAMN05421823_103121</name>
</gene>
<dbReference type="PANTHER" id="PTHR43000">
    <property type="entry name" value="DTDP-D-GLUCOSE 4,6-DEHYDRATASE-RELATED"/>
    <property type="match status" value="1"/>
</dbReference>
<evidence type="ECO:0000256" key="1">
    <source>
        <dbReference type="ARBA" id="ARBA00007637"/>
    </source>
</evidence>
<evidence type="ECO:0000259" key="2">
    <source>
        <dbReference type="Pfam" id="PF01370"/>
    </source>
</evidence>
<dbReference type="STRING" id="1075417.SAMN05421823_103121"/>
<reference evidence="3 4" key="1">
    <citation type="submission" date="2016-10" db="EMBL/GenBank/DDBJ databases">
        <authorList>
            <person name="de Groot N.N."/>
        </authorList>
    </citation>
    <scope>NUCLEOTIDE SEQUENCE [LARGE SCALE GENOMIC DNA]</scope>
    <source>
        <strain evidence="3 4">DSM 25186</strain>
    </source>
</reference>
<evidence type="ECO:0000313" key="4">
    <source>
        <dbReference type="Proteomes" id="UP000198510"/>
    </source>
</evidence>
<dbReference type="Proteomes" id="UP000198510">
    <property type="component" value="Unassembled WGS sequence"/>
</dbReference>
<dbReference type="CDD" id="cd08946">
    <property type="entry name" value="SDR_e"/>
    <property type="match status" value="1"/>
</dbReference>
<dbReference type="SUPFAM" id="SSF51735">
    <property type="entry name" value="NAD(P)-binding Rossmann-fold domains"/>
    <property type="match status" value="1"/>
</dbReference>
<dbReference type="Gene3D" id="3.40.50.720">
    <property type="entry name" value="NAD(P)-binding Rossmann-like Domain"/>
    <property type="match status" value="1"/>
</dbReference>
<comment type="similarity">
    <text evidence="1">Belongs to the NAD(P)-dependent epimerase/dehydratase family.</text>
</comment>
<accession>A0A1G9DG60</accession>
<keyword evidence="4" id="KW-1185">Reference proteome</keyword>
<feature type="domain" description="NAD-dependent epimerase/dehydratase" evidence="2">
    <location>
        <begin position="3"/>
        <end position="212"/>
    </location>
</feature>
<organism evidence="3 4">
    <name type="scientific">Catalinimonas alkaloidigena</name>
    <dbReference type="NCBI Taxonomy" id="1075417"/>
    <lineage>
        <taxon>Bacteria</taxon>
        <taxon>Pseudomonadati</taxon>
        <taxon>Bacteroidota</taxon>
        <taxon>Cytophagia</taxon>
        <taxon>Cytophagales</taxon>
        <taxon>Catalimonadaceae</taxon>
        <taxon>Catalinimonas</taxon>
    </lineage>
</organism>
<dbReference type="Pfam" id="PF01370">
    <property type="entry name" value="Epimerase"/>
    <property type="match status" value="1"/>
</dbReference>
<dbReference type="InterPro" id="IPR036291">
    <property type="entry name" value="NAD(P)-bd_dom_sf"/>
</dbReference>
<sequence length="327" mass="36457">MKILITGSAGHLGEALVRTLQRQGHEVVGTDVLPSATTHRVGSITDRDHVRRCMQGVEAVVHTATLHKPHVATHSRQAFVDTNITGTLHLLEEAAEAKVRAFVFTSTTSVFGDAMAPNAEAPTPWITEEVVPIPKNIYGVTKVAAEDLCQLFHRNQHLPCLILRTSRFFAEEDDHRDLREAYADANIKTNEFLYRRVDLEDVVSAHLLAIEKVPALGFGRYIISATTPFTPDDLPALRTDAPTVVRRRVPAYEAVYARLGWRMFPHLDRVYVNTKARMELGWQPHHDFDTVLKRLENGQGPLSSLANQIGAKGYHSTKFSDGPYPVC</sequence>